<dbReference type="InterPro" id="IPR036388">
    <property type="entry name" value="WH-like_DNA-bd_sf"/>
</dbReference>
<evidence type="ECO:0000256" key="2">
    <source>
        <dbReference type="ARBA" id="ARBA00023125"/>
    </source>
</evidence>
<dbReference type="PRINTS" id="PR00033">
    <property type="entry name" value="HTHASNC"/>
</dbReference>
<dbReference type="PANTHER" id="PTHR30154">
    <property type="entry name" value="LEUCINE-RESPONSIVE REGULATORY PROTEIN"/>
    <property type="match status" value="1"/>
</dbReference>
<gene>
    <name evidence="5" type="ORF">DAY19_01230</name>
</gene>
<dbReference type="PROSITE" id="PS00519">
    <property type="entry name" value="HTH_ASNC_1"/>
    <property type="match status" value="1"/>
</dbReference>
<dbReference type="CDD" id="cd00090">
    <property type="entry name" value="HTH_ARSR"/>
    <property type="match status" value="1"/>
</dbReference>
<comment type="caution">
    <text evidence="5">The sequence shown here is derived from an EMBL/GenBank/DDBJ whole genome shotgun (WGS) entry which is preliminary data.</text>
</comment>
<keyword evidence="2" id="KW-0238">DNA-binding</keyword>
<evidence type="ECO:0000313" key="5">
    <source>
        <dbReference type="EMBL" id="RZF22422.1"/>
    </source>
</evidence>
<dbReference type="Gene3D" id="1.10.10.10">
    <property type="entry name" value="Winged helix-like DNA-binding domain superfamily/Winged helix DNA-binding domain"/>
    <property type="match status" value="1"/>
</dbReference>
<reference evidence="6" key="1">
    <citation type="journal article" date="2019" name="Int. J. Syst. Evol. Microbiol.">
        <title>Halobacteriovorax valvorus sp. nov., a novel prokaryotic predator isolated from coastal seawater of China.</title>
        <authorList>
            <person name="Chen M.-X."/>
        </authorList>
    </citation>
    <scope>NUCLEOTIDE SEQUENCE [LARGE SCALE GENOMIC DNA]</scope>
    <source>
        <strain evidence="6">BL9</strain>
    </source>
</reference>
<evidence type="ECO:0000313" key="6">
    <source>
        <dbReference type="Proteomes" id="UP000443582"/>
    </source>
</evidence>
<dbReference type="InterPro" id="IPR036390">
    <property type="entry name" value="WH_DNA-bd_sf"/>
</dbReference>
<keyword evidence="6" id="KW-1185">Reference proteome</keyword>
<dbReference type="InterPro" id="IPR019885">
    <property type="entry name" value="Tscrpt_reg_HTH_AsnC-type_CS"/>
</dbReference>
<dbReference type="InterPro" id="IPR011991">
    <property type="entry name" value="ArsR-like_HTH"/>
</dbReference>
<dbReference type="Gene3D" id="3.30.70.920">
    <property type="match status" value="1"/>
</dbReference>
<name>A0ABY0III1_9BACT</name>
<dbReference type="SUPFAM" id="SSF46785">
    <property type="entry name" value="Winged helix' DNA-binding domain"/>
    <property type="match status" value="1"/>
</dbReference>
<dbReference type="InterPro" id="IPR011008">
    <property type="entry name" value="Dimeric_a/b-barrel"/>
</dbReference>
<sequence>MAEKYEIDSTDKKIIKLLEKDARMPFLEMARKIGVSGGTIHQRVEKLKEAGIIIGSSIKVDYAKLGHGVVVLLGLHLVNARDIHKVIDKLEKMDEIVEAYYTTGDYALIVKIMVKDINHFHEFLIGKIQMIKEIQSTESFISLKQVIDKSLNV</sequence>
<dbReference type="PROSITE" id="PS50956">
    <property type="entry name" value="HTH_ASNC_2"/>
    <property type="match status" value="1"/>
</dbReference>
<keyword evidence="3" id="KW-0804">Transcription</keyword>
<dbReference type="InterPro" id="IPR019887">
    <property type="entry name" value="Tscrpt_reg_AsnC/Lrp_C"/>
</dbReference>
<dbReference type="EMBL" id="QDKL01000001">
    <property type="protein sequence ID" value="RZF22422.1"/>
    <property type="molecule type" value="Genomic_DNA"/>
</dbReference>
<evidence type="ECO:0000259" key="4">
    <source>
        <dbReference type="PROSITE" id="PS50956"/>
    </source>
</evidence>
<accession>A0ABY0III1</accession>
<evidence type="ECO:0000256" key="3">
    <source>
        <dbReference type="ARBA" id="ARBA00023163"/>
    </source>
</evidence>
<dbReference type="InterPro" id="IPR000485">
    <property type="entry name" value="AsnC-type_HTH_dom"/>
</dbReference>
<evidence type="ECO:0000256" key="1">
    <source>
        <dbReference type="ARBA" id="ARBA00023015"/>
    </source>
</evidence>
<proteinExistence type="predicted"/>
<dbReference type="Pfam" id="PF13404">
    <property type="entry name" value="HTH_AsnC-type"/>
    <property type="match status" value="1"/>
</dbReference>
<dbReference type="Proteomes" id="UP000443582">
    <property type="component" value="Unassembled WGS sequence"/>
</dbReference>
<dbReference type="InterPro" id="IPR019888">
    <property type="entry name" value="Tscrpt_reg_AsnC-like"/>
</dbReference>
<dbReference type="SMART" id="SM00344">
    <property type="entry name" value="HTH_ASNC"/>
    <property type="match status" value="1"/>
</dbReference>
<dbReference type="SUPFAM" id="SSF54909">
    <property type="entry name" value="Dimeric alpha+beta barrel"/>
    <property type="match status" value="1"/>
</dbReference>
<organism evidence="5 6">
    <name type="scientific">Halobacteriovorax vibrionivorans</name>
    <dbReference type="NCBI Taxonomy" id="2152716"/>
    <lineage>
        <taxon>Bacteria</taxon>
        <taxon>Pseudomonadati</taxon>
        <taxon>Bdellovibrionota</taxon>
        <taxon>Bacteriovoracia</taxon>
        <taxon>Bacteriovoracales</taxon>
        <taxon>Halobacteriovoraceae</taxon>
        <taxon>Halobacteriovorax</taxon>
    </lineage>
</organism>
<dbReference type="Pfam" id="PF01037">
    <property type="entry name" value="AsnC_trans_reg"/>
    <property type="match status" value="1"/>
</dbReference>
<dbReference type="PANTHER" id="PTHR30154:SF34">
    <property type="entry name" value="TRANSCRIPTIONAL REGULATOR AZLB"/>
    <property type="match status" value="1"/>
</dbReference>
<keyword evidence="1" id="KW-0805">Transcription regulation</keyword>
<protein>
    <submittedName>
        <fullName evidence="5">AsnC family transcriptional regulator</fullName>
    </submittedName>
</protein>
<dbReference type="RefSeq" id="WP_114705367.1">
    <property type="nucleotide sequence ID" value="NZ_QDKL01000001.1"/>
</dbReference>
<feature type="domain" description="HTH asnC-type" evidence="4">
    <location>
        <begin position="7"/>
        <end position="68"/>
    </location>
</feature>